<evidence type="ECO:0000313" key="3">
    <source>
        <dbReference type="Proteomes" id="UP001500888"/>
    </source>
</evidence>
<feature type="transmembrane region" description="Helical" evidence="1">
    <location>
        <begin position="99"/>
        <end position="122"/>
    </location>
</feature>
<dbReference type="EMBL" id="BAAAZR010000002">
    <property type="protein sequence ID" value="GAA3800443.1"/>
    <property type="molecule type" value="Genomic_DNA"/>
</dbReference>
<dbReference type="Proteomes" id="UP001500888">
    <property type="component" value="Unassembled WGS sequence"/>
</dbReference>
<evidence type="ECO:0000256" key="1">
    <source>
        <dbReference type="SAM" id="Phobius"/>
    </source>
</evidence>
<gene>
    <name evidence="2" type="ORF">GCM10022226_20060</name>
</gene>
<sequence length="123" mass="13291">MSPTYTVRRSVYAGTISGMEAKDMGSRIDRSLFLMTIFWLSAPLWAALSLWLFVGRVSAGHSPGPDVHEVLLRLTTLAVGVGIPVIGLLVALRGRRRSYAVLFAAALLVTFLAACVVTLLFVV</sequence>
<organism evidence="2 3">
    <name type="scientific">Sphaerisporangium flaviroseum</name>
    <dbReference type="NCBI Taxonomy" id="509199"/>
    <lineage>
        <taxon>Bacteria</taxon>
        <taxon>Bacillati</taxon>
        <taxon>Actinomycetota</taxon>
        <taxon>Actinomycetes</taxon>
        <taxon>Streptosporangiales</taxon>
        <taxon>Streptosporangiaceae</taxon>
        <taxon>Sphaerisporangium</taxon>
    </lineage>
</organism>
<name>A0ABP7HRV9_9ACTN</name>
<evidence type="ECO:0008006" key="4">
    <source>
        <dbReference type="Google" id="ProtNLM"/>
    </source>
</evidence>
<feature type="transmembrane region" description="Helical" evidence="1">
    <location>
        <begin position="32"/>
        <end position="54"/>
    </location>
</feature>
<proteinExistence type="predicted"/>
<accession>A0ABP7HRV9</accession>
<keyword evidence="1" id="KW-1133">Transmembrane helix</keyword>
<comment type="caution">
    <text evidence="2">The sequence shown here is derived from an EMBL/GenBank/DDBJ whole genome shotgun (WGS) entry which is preliminary data.</text>
</comment>
<feature type="transmembrane region" description="Helical" evidence="1">
    <location>
        <begin position="74"/>
        <end position="92"/>
    </location>
</feature>
<evidence type="ECO:0000313" key="2">
    <source>
        <dbReference type="EMBL" id="GAA3800443.1"/>
    </source>
</evidence>
<keyword evidence="3" id="KW-1185">Reference proteome</keyword>
<keyword evidence="1" id="KW-0472">Membrane</keyword>
<reference evidence="3" key="1">
    <citation type="journal article" date="2019" name="Int. J. Syst. Evol. Microbiol.">
        <title>The Global Catalogue of Microorganisms (GCM) 10K type strain sequencing project: providing services to taxonomists for standard genome sequencing and annotation.</title>
        <authorList>
            <consortium name="The Broad Institute Genomics Platform"/>
            <consortium name="The Broad Institute Genome Sequencing Center for Infectious Disease"/>
            <person name="Wu L."/>
            <person name="Ma J."/>
        </authorList>
    </citation>
    <scope>NUCLEOTIDE SEQUENCE [LARGE SCALE GENOMIC DNA]</scope>
    <source>
        <strain evidence="3">JCM 16908</strain>
    </source>
</reference>
<protein>
    <recommendedName>
        <fullName evidence="4">Integral membrane protein</fullName>
    </recommendedName>
</protein>
<keyword evidence="1" id="KW-0812">Transmembrane</keyword>